<protein>
    <recommendedName>
        <fullName evidence="3">IrrE N-terminal-like domain-containing protein</fullName>
    </recommendedName>
</protein>
<gene>
    <name evidence="1" type="ORF">BSTOLATCC_MIC55922</name>
</gene>
<evidence type="ECO:0000313" key="2">
    <source>
        <dbReference type="Proteomes" id="UP001162131"/>
    </source>
</evidence>
<proteinExistence type="predicted"/>
<sequence length="213" mass="24360">MIGSVCKPVSSFDKDLFLSLVESTVACAAFTEYGYDLRSAVGFEEKTFYVNLPWRTHGVTVLGGVILINSIAKQKTPFCKCVKIIAYLHELAHALRKTENGLYSFENHTPQKDESFFEGYPMAKREDRFPKEAAKKEGGMQLESILFGNFVNKVNDEQINFITNINNWSMNLDEFKSELAKLNSGSSAYYQLCRDQYYSIDREPHTNPLFWSK</sequence>
<dbReference type="EMBL" id="CAJZBQ010000054">
    <property type="protein sequence ID" value="CAG9332476.1"/>
    <property type="molecule type" value="Genomic_DNA"/>
</dbReference>
<evidence type="ECO:0000313" key="1">
    <source>
        <dbReference type="EMBL" id="CAG9332476.1"/>
    </source>
</evidence>
<dbReference type="AlphaFoldDB" id="A0AAU9K0A6"/>
<dbReference type="Proteomes" id="UP001162131">
    <property type="component" value="Unassembled WGS sequence"/>
</dbReference>
<keyword evidence="2" id="KW-1185">Reference proteome</keyword>
<comment type="caution">
    <text evidence="1">The sequence shown here is derived from an EMBL/GenBank/DDBJ whole genome shotgun (WGS) entry which is preliminary data.</text>
</comment>
<reference evidence="1" key="1">
    <citation type="submission" date="2021-09" db="EMBL/GenBank/DDBJ databases">
        <authorList>
            <consortium name="AG Swart"/>
            <person name="Singh M."/>
            <person name="Singh A."/>
            <person name="Seah K."/>
            <person name="Emmerich C."/>
        </authorList>
    </citation>
    <scope>NUCLEOTIDE SEQUENCE</scope>
    <source>
        <strain evidence="1">ATCC30299</strain>
    </source>
</reference>
<name>A0AAU9K0A6_9CILI</name>
<evidence type="ECO:0008006" key="3">
    <source>
        <dbReference type="Google" id="ProtNLM"/>
    </source>
</evidence>
<organism evidence="1 2">
    <name type="scientific">Blepharisma stoltei</name>
    <dbReference type="NCBI Taxonomy" id="1481888"/>
    <lineage>
        <taxon>Eukaryota</taxon>
        <taxon>Sar</taxon>
        <taxon>Alveolata</taxon>
        <taxon>Ciliophora</taxon>
        <taxon>Postciliodesmatophora</taxon>
        <taxon>Heterotrichea</taxon>
        <taxon>Heterotrichida</taxon>
        <taxon>Blepharismidae</taxon>
        <taxon>Blepharisma</taxon>
    </lineage>
</organism>
<accession>A0AAU9K0A6</accession>